<keyword evidence="1" id="KW-1133">Transmembrane helix</keyword>
<keyword evidence="3" id="KW-1185">Reference proteome</keyword>
<protein>
    <recommendedName>
        <fullName evidence="4">DUF4383 domain-containing protein</fullName>
    </recommendedName>
</protein>
<proteinExistence type="predicted"/>
<evidence type="ECO:0000313" key="2">
    <source>
        <dbReference type="EMBL" id="GGK15640.1"/>
    </source>
</evidence>
<dbReference type="Pfam" id="PF14325">
    <property type="entry name" value="DUF4383"/>
    <property type="match status" value="1"/>
</dbReference>
<gene>
    <name evidence="2" type="ORF">GCM10010124_05470</name>
</gene>
<keyword evidence="1" id="KW-0472">Membrane</keyword>
<dbReference type="RefSeq" id="WP_189112512.1">
    <property type="nucleotide sequence ID" value="NZ_BMQC01000001.1"/>
</dbReference>
<evidence type="ECO:0000256" key="1">
    <source>
        <dbReference type="SAM" id="Phobius"/>
    </source>
</evidence>
<dbReference type="Proteomes" id="UP000662200">
    <property type="component" value="Unassembled WGS sequence"/>
</dbReference>
<dbReference type="EMBL" id="BMQC01000001">
    <property type="protein sequence ID" value="GGK15640.1"/>
    <property type="molecule type" value="Genomic_DNA"/>
</dbReference>
<reference evidence="2" key="2">
    <citation type="submission" date="2020-09" db="EMBL/GenBank/DDBJ databases">
        <authorList>
            <person name="Sun Q."/>
            <person name="Ohkuma M."/>
        </authorList>
    </citation>
    <scope>NUCLEOTIDE SEQUENCE</scope>
    <source>
        <strain evidence="2">JCM 3091</strain>
    </source>
</reference>
<sequence length="161" mass="16410">MRDAPHGARPAVRRTTVGAAALLLALGVAGFVPGATENLDRMTLTGPDSAAMLFGLFPVSVLHNVLHLLVGLVGLMAGRERYAPRYFLLGAGGLAVLAGVWGLVVPDGAAANVLPSNVPADLLHLGLGLGMVGVGRTAERPYAALARRPAAAPARNRAEPG</sequence>
<evidence type="ECO:0008006" key="4">
    <source>
        <dbReference type="Google" id="ProtNLM"/>
    </source>
</evidence>
<feature type="transmembrane region" description="Helical" evidence="1">
    <location>
        <begin position="50"/>
        <end position="74"/>
    </location>
</feature>
<evidence type="ECO:0000313" key="3">
    <source>
        <dbReference type="Proteomes" id="UP000662200"/>
    </source>
</evidence>
<comment type="caution">
    <text evidence="2">The sequence shown here is derived from an EMBL/GenBank/DDBJ whole genome shotgun (WGS) entry which is preliminary data.</text>
</comment>
<keyword evidence="1" id="KW-0812">Transmembrane</keyword>
<organism evidence="2 3">
    <name type="scientific">Pilimelia terevasa</name>
    <dbReference type="NCBI Taxonomy" id="53372"/>
    <lineage>
        <taxon>Bacteria</taxon>
        <taxon>Bacillati</taxon>
        <taxon>Actinomycetota</taxon>
        <taxon>Actinomycetes</taxon>
        <taxon>Micromonosporales</taxon>
        <taxon>Micromonosporaceae</taxon>
        <taxon>Pilimelia</taxon>
    </lineage>
</organism>
<feature type="transmembrane region" description="Helical" evidence="1">
    <location>
        <begin position="86"/>
        <end position="106"/>
    </location>
</feature>
<name>A0A8J3BEK4_9ACTN</name>
<dbReference type="AlphaFoldDB" id="A0A8J3BEK4"/>
<reference evidence="2" key="1">
    <citation type="journal article" date="2014" name="Int. J. Syst. Evol. Microbiol.">
        <title>Complete genome sequence of Corynebacterium casei LMG S-19264T (=DSM 44701T), isolated from a smear-ripened cheese.</title>
        <authorList>
            <consortium name="US DOE Joint Genome Institute (JGI-PGF)"/>
            <person name="Walter F."/>
            <person name="Albersmeier A."/>
            <person name="Kalinowski J."/>
            <person name="Ruckert C."/>
        </authorList>
    </citation>
    <scope>NUCLEOTIDE SEQUENCE</scope>
    <source>
        <strain evidence="2">JCM 3091</strain>
    </source>
</reference>
<accession>A0A8J3BEK4</accession>